<dbReference type="RefSeq" id="XP_033594556.1">
    <property type="nucleotide sequence ID" value="XM_033732439.1"/>
</dbReference>
<sequence length="314" mass="34754">MDSKGSDDEKPVGSKAKAKARGALTVLWNEIPAWLQDNHYIHSGYRPPSGSYRKSLSSIGYLHNESVNIWTHLIGAMLAAVAGVVMHYAIRPRLAMATGEDVMVFACFFLGAVGCLGMSATYHTLSNHSEAVAKFGNRLDYMGIVLLIWGSFIPSIYYGFSAEPALRRTYWTMITTIAAGTIVAIFYPKFRSPEWRPLRAGMFVAMGLSAVFPVLHGLQRYGYRQMEQQISLSWMVGQGALYIAGAAIYAARIPEKWRPGEFDIWGSSHQIFHVLVVLAAAVHLVGLVKAFDYDHRLRMGMVSSYLHLGSLRGA</sequence>
<dbReference type="GO" id="GO:0046872">
    <property type="term" value="F:metal ion binding"/>
    <property type="evidence" value="ECO:0007669"/>
    <property type="project" value="UniProtKB-KW"/>
</dbReference>
<dbReference type="GO" id="GO:0006882">
    <property type="term" value="P:intracellular zinc ion homeostasis"/>
    <property type="evidence" value="ECO:0007669"/>
    <property type="project" value="TreeGrafter"/>
</dbReference>
<comment type="subcellular location">
    <subcellularLocation>
        <location evidence="1">Membrane</location>
        <topology evidence="1">Multi-pass membrane protein</topology>
    </subcellularLocation>
</comment>
<dbReference type="EMBL" id="MU001631">
    <property type="protein sequence ID" value="KAF2487987.1"/>
    <property type="molecule type" value="Genomic_DNA"/>
</dbReference>
<dbReference type="InterPro" id="IPR004254">
    <property type="entry name" value="AdipoR/HlyIII-related"/>
</dbReference>
<feature type="transmembrane region" description="Helical" evidence="7">
    <location>
        <begin position="102"/>
        <end position="121"/>
    </location>
</feature>
<dbReference type="PANTHER" id="PTHR20855:SF52">
    <property type="entry name" value="ADIPONECTIN RECEPTOR PROTEIN"/>
    <property type="match status" value="1"/>
</dbReference>
<keyword evidence="4 7" id="KW-1133">Transmembrane helix</keyword>
<evidence type="ECO:0000256" key="3">
    <source>
        <dbReference type="ARBA" id="ARBA00022692"/>
    </source>
</evidence>
<feature type="transmembrane region" description="Helical" evidence="7">
    <location>
        <begin position="200"/>
        <end position="218"/>
    </location>
</feature>
<feature type="binding site" evidence="6">
    <location>
        <position position="273"/>
    </location>
    <ligand>
        <name>Zn(2+)</name>
        <dbReference type="ChEBI" id="CHEBI:29105"/>
    </ligand>
</feature>
<organism evidence="8 9">
    <name type="scientific">Neohortaea acidophila</name>
    <dbReference type="NCBI Taxonomy" id="245834"/>
    <lineage>
        <taxon>Eukaryota</taxon>
        <taxon>Fungi</taxon>
        <taxon>Dikarya</taxon>
        <taxon>Ascomycota</taxon>
        <taxon>Pezizomycotina</taxon>
        <taxon>Dothideomycetes</taxon>
        <taxon>Dothideomycetidae</taxon>
        <taxon>Mycosphaerellales</taxon>
        <taxon>Teratosphaeriaceae</taxon>
        <taxon>Neohortaea</taxon>
    </lineage>
</organism>
<evidence type="ECO:0000256" key="1">
    <source>
        <dbReference type="ARBA" id="ARBA00004141"/>
    </source>
</evidence>
<feature type="transmembrane region" description="Helical" evidence="7">
    <location>
        <begin position="141"/>
        <end position="158"/>
    </location>
</feature>
<comment type="similarity">
    <text evidence="2">Belongs to the ADIPOR family.</text>
</comment>
<evidence type="ECO:0000313" key="9">
    <source>
        <dbReference type="Proteomes" id="UP000799767"/>
    </source>
</evidence>
<dbReference type="PANTHER" id="PTHR20855">
    <property type="entry name" value="ADIPOR/PROGESTIN RECEPTOR-RELATED"/>
    <property type="match status" value="1"/>
</dbReference>
<proteinExistence type="inferred from homology"/>
<evidence type="ECO:0000256" key="5">
    <source>
        <dbReference type="ARBA" id="ARBA00023136"/>
    </source>
</evidence>
<feature type="transmembrane region" description="Helical" evidence="7">
    <location>
        <begin position="170"/>
        <end position="188"/>
    </location>
</feature>
<keyword evidence="3 7" id="KW-0812">Transmembrane</keyword>
<protein>
    <submittedName>
        <fullName evidence="8">Hemolysin-III related-domain-containing protein</fullName>
    </submittedName>
</protein>
<name>A0A6A6Q9C0_9PEZI</name>
<dbReference type="Proteomes" id="UP000799767">
    <property type="component" value="Unassembled WGS sequence"/>
</dbReference>
<evidence type="ECO:0000313" key="8">
    <source>
        <dbReference type="EMBL" id="KAF2487987.1"/>
    </source>
</evidence>
<feature type="transmembrane region" description="Helical" evidence="7">
    <location>
        <begin position="230"/>
        <end position="251"/>
    </location>
</feature>
<keyword evidence="9" id="KW-1185">Reference proteome</keyword>
<dbReference type="GeneID" id="54473441"/>
<dbReference type="AlphaFoldDB" id="A0A6A6Q9C0"/>
<dbReference type="GO" id="GO:0038023">
    <property type="term" value="F:signaling receptor activity"/>
    <property type="evidence" value="ECO:0007669"/>
    <property type="project" value="TreeGrafter"/>
</dbReference>
<accession>A0A6A6Q9C0</accession>
<reference evidence="8" key="1">
    <citation type="journal article" date="2020" name="Stud. Mycol.">
        <title>101 Dothideomycetes genomes: a test case for predicting lifestyles and emergence of pathogens.</title>
        <authorList>
            <person name="Haridas S."/>
            <person name="Albert R."/>
            <person name="Binder M."/>
            <person name="Bloem J."/>
            <person name="Labutti K."/>
            <person name="Salamov A."/>
            <person name="Andreopoulos B."/>
            <person name="Baker S."/>
            <person name="Barry K."/>
            <person name="Bills G."/>
            <person name="Bluhm B."/>
            <person name="Cannon C."/>
            <person name="Castanera R."/>
            <person name="Culley D."/>
            <person name="Daum C."/>
            <person name="Ezra D."/>
            <person name="Gonzalez J."/>
            <person name="Henrissat B."/>
            <person name="Kuo A."/>
            <person name="Liang C."/>
            <person name="Lipzen A."/>
            <person name="Lutzoni F."/>
            <person name="Magnuson J."/>
            <person name="Mondo S."/>
            <person name="Nolan M."/>
            <person name="Ohm R."/>
            <person name="Pangilinan J."/>
            <person name="Park H.-J."/>
            <person name="Ramirez L."/>
            <person name="Alfaro M."/>
            <person name="Sun H."/>
            <person name="Tritt A."/>
            <person name="Yoshinaga Y."/>
            <person name="Zwiers L.-H."/>
            <person name="Turgeon B."/>
            <person name="Goodwin S."/>
            <person name="Spatafora J."/>
            <person name="Crous P."/>
            <person name="Grigoriev I."/>
        </authorList>
    </citation>
    <scope>NUCLEOTIDE SEQUENCE</scope>
    <source>
        <strain evidence="8">CBS 113389</strain>
    </source>
</reference>
<feature type="transmembrane region" description="Helical" evidence="7">
    <location>
        <begin position="69"/>
        <end position="90"/>
    </location>
</feature>
<feature type="transmembrane region" description="Helical" evidence="7">
    <location>
        <begin position="271"/>
        <end position="291"/>
    </location>
</feature>
<evidence type="ECO:0000256" key="7">
    <source>
        <dbReference type="SAM" id="Phobius"/>
    </source>
</evidence>
<evidence type="ECO:0000256" key="4">
    <source>
        <dbReference type="ARBA" id="ARBA00022989"/>
    </source>
</evidence>
<feature type="binding site" evidence="6">
    <location>
        <position position="123"/>
    </location>
    <ligand>
        <name>Zn(2+)</name>
        <dbReference type="ChEBI" id="CHEBI:29105"/>
    </ligand>
</feature>
<keyword evidence="5 7" id="KW-0472">Membrane</keyword>
<feature type="binding site" evidence="6">
    <location>
        <position position="269"/>
    </location>
    <ligand>
        <name>Zn(2+)</name>
        <dbReference type="ChEBI" id="CHEBI:29105"/>
    </ligand>
</feature>
<dbReference type="GO" id="GO:0016020">
    <property type="term" value="C:membrane"/>
    <property type="evidence" value="ECO:0007669"/>
    <property type="project" value="UniProtKB-SubCell"/>
</dbReference>
<gene>
    <name evidence="8" type="ORF">BDY17DRAFT_290069</name>
</gene>
<keyword evidence="6" id="KW-0862">Zinc</keyword>
<dbReference type="OrthoDB" id="529367at2759"/>
<evidence type="ECO:0000256" key="6">
    <source>
        <dbReference type="PIRSR" id="PIRSR604254-1"/>
    </source>
</evidence>
<evidence type="ECO:0000256" key="2">
    <source>
        <dbReference type="ARBA" id="ARBA00007018"/>
    </source>
</evidence>
<keyword evidence="6" id="KW-0479">Metal-binding</keyword>
<dbReference type="Pfam" id="PF03006">
    <property type="entry name" value="HlyIII"/>
    <property type="match status" value="1"/>
</dbReference>